<dbReference type="Gene3D" id="1.20.58.360">
    <property type="entry name" value="Shigella T3SS effector IpaH defines"/>
    <property type="match status" value="1"/>
</dbReference>
<evidence type="ECO:0000256" key="6">
    <source>
        <dbReference type="PROSITE-ProRule" id="PRU01398"/>
    </source>
</evidence>
<keyword evidence="6" id="KW-0832">Ubl conjugation</keyword>
<reference evidence="8 9" key="1">
    <citation type="submission" date="2020-04" db="EMBL/GenBank/DDBJ databases">
        <title>Molecular characterization of pseudomonads from Agaricus bisporus reveal novel blotch 2 pathogens in Western Europe.</title>
        <authorList>
            <person name="Taparia T."/>
            <person name="Krijger M."/>
            <person name="Haynes E."/>
            <person name="Elpinstone J.G."/>
            <person name="Noble R."/>
            <person name="Van Der Wolf J."/>
        </authorList>
    </citation>
    <scope>NUCLEOTIDE SEQUENCE [LARGE SCALE GENOMIC DNA]</scope>
    <source>
        <strain evidence="8 9">P7774</strain>
    </source>
</reference>
<dbReference type="Pfam" id="PF14496">
    <property type="entry name" value="NEL"/>
    <property type="match status" value="1"/>
</dbReference>
<evidence type="ECO:0000259" key="7">
    <source>
        <dbReference type="PROSITE" id="PS52053"/>
    </source>
</evidence>
<evidence type="ECO:0000256" key="2">
    <source>
        <dbReference type="ARBA" id="ARBA00012483"/>
    </source>
</evidence>
<name>A0ABX2QQ92_9PSED</name>
<comment type="PTM">
    <text evidence="6">Ubiquitinated in the presence of host E1 ubiquitin-activating enzyme, E2 ubiquitin-conjugating enzyme and ubiquitin.</text>
</comment>
<keyword evidence="6" id="KW-0964">Secreted</keyword>
<protein>
    <recommendedName>
        <fullName evidence="2">RING-type E3 ubiquitin transferase</fullName>
        <ecNumber evidence="2">2.3.2.27</ecNumber>
    </recommendedName>
</protein>
<sequence>MAHSQTPLPPGDQGRHFTIITSFIPNVLIRASEQNRGALRQLKPEIPAWYSSATQTQKDTLKTFVDASWNSLNQWEAQMAKIQTVVEFAQPLLEAALKHAGHELDVEQTCLRLYVPVEDALGRRTGGFKSKTFSLLQAALNNFEEPEAAPGFFNSASGFITRPDDTLGHFERVTTELSIDAFATLCRELDLGGKYQTYLNTHVRPDSAVDRSLLRLRYTTWKKDALKAAAHMALLKGDIEADDFALLLRVASGEKEIKVGEKRLIYSTPCLMNLPLQGCVLMQLVGEHRYGTWFIAWFPDDPKQPIKRYESFAELQQQITDRLSVAPKESDRSKGNTPTQYQTFLSRFVAEKDRPYYFRRLTELVMDAPPQNWAAGWMRSEQGQFWSNLLAPTPVTSVLGDPEHSLRIPADGLNLDIRSIPFHDRWIFIDLWHELYEGHCARLLDDGHSQAIPTAQADASNRARRLSHYLGLGMLVLNAVSMLVPPLGYAMLAVTAAQLLYEVFEGAHELSTGDREAGWKHLGDVIENLVMLGVGGAVFHFTVSPFVEGLKTVTLPGGKTRLWKPDLKPYVRNINIAPDSVPSVEGLHSYGSDKVLVLEGKPLELKKDPYPDKYRIQHPRRPDAYQPEIHHNGTGGWLNETEQPLSWEQPRLMRRQGPAMEGFTDIELEQIRTVSDVQDDVLRRLHTESAPAPALLLDTARQFRAYTDAVKVSELIRNGGKPSPLAQYAAPLATELPGWPTSWAIEVVEGEGASAQTVRFDAGRPSATNVLSISVEDLRAGKLPERIVRTLNKEQVSQILRNFHSYTPEDAAQRGALLKSVLADFSVEHRARVFDSLYADQSPPADPALQVLQRDFKGLPSTMGRELLDTAHPAELASLKSTGKIPFRLAQQARKMQRQMRLVRAYEGLYLDALANPDTEALALNTLENLPGWQDDLRLEVRELTYDGRVRASFGPIDATNRKVIVWTSQGRYQAFDEEANSLHVINSLYGSIQHALTDSHRLSLGLPYVGQGQALKTLIQQHALPRSQLSKVLHMVPDSRPFFVPPSALPGNRVGYPLSGRGAGQSDWDRITLERLRGLYPDFTDEKFTELRAANDPHNDTWLKALEREYKTLDATLQTWLSTKIEGVGEFGGPAYREQLRIRSAIVRALKDAWRQIGPRHYDATGRYLGQLIHLEDVAIQQQLQSLPALSANFSHVTRLDFSRTGFNDANVPFLTNFSRLISLNLEACELTQLPPAITQMSRLWELGLAENQIVLDAEAVARLRSLKQLRRLELDGNPLGLAPDVSQMPGLRMLWLADTGLTGWPEGLFASQRPRTFMVDLDANRLSRIPDVAPGSDRAAIVARTVVDRELLTPEVLSAIDSYAESTGIDPSRRFPPKGAGDSAFWKAGMTQEEWQAKQPVWEALEDAPGSEPFFNEIRKLFKSSDATSPEYKAELTAKVWRMLEAADAEPRLRDRLFLMARAPTTCVDAGAQLFNAMGVEVMEWEAHAAGRPELVKLELLDLAKGKSRLDELGRIARARVAELKAQGRLFPEYDEQGHLITRYDDQGDPVRTLDEVEIHLAYVTGLAQRLDLPWQSRSMKFDEPDVTLRMLDDAFTRVISLEEGDLLRESLLKQDFWRIYLEAANPKAFEVVLNKGNALEDLLEAQKAWAADGRLSDTEKAALRKTIDMAGRTLGKPTQDIRPGQVMTEEQYTADYATLAEETQNILRRLCDEAMGRKSTETNP</sequence>
<dbReference type="PANTHER" id="PTHR48051:SF1">
    <property type="entry name" value="RAS SUPPRESSOR PROTEIN 1"/>
    <property type="match status" value="1"/>
</dbReference>
<keyword evidence="6" id="KW-0808">Transferase</keyword>
<evidence type="ECO:0000313" key="8">
    <source>
        <dbReference type="EMBL" id="NWD93982.1"/>
    </source>
</evidence>
<keyword evidence="6" id="KW-1035">Host cytoplasm</keyword>
<dbReference type="PROSITE" id="PS52053">
    <property type="entry name" value="NEL"/>
    <property type="match status" value="1"/>
</dbReference>
<keyword evidence="3" id="KW-0433">Leucine-rich repeat</keyword>
<dbReference type="SUPFAM" id="SSF52058">
    <property type="entry name" value="L domain-like"/>
    <property type="match status" value="1"/>
</dbReference>
<keyword evidence="4" id="KW-0677">Repeat</keyword>
<evidence type="ECO:0000256" key="4">
    <source>
        <dbReference type="ARBA" id="ARBA00022737"/>
    </source>
</evidence>
<dbReference type="EMBL" id="JACARY010000007">
    <property type="protein sequence ID" value="NWD93982.1"/>
    <property type="molecule type" value="Genomic_DNA"/>
</dbReference>
<keyword evidence="5" id="KW-0843">Virulence</keyword>
<dbReference type="InterPro" id="IPR050216">
    <property type="entry name" value="LRR_domain-containing"/>
</dbReference>
<feature type="active site" description="Glycyl thioester intermediate" evidence="6">
    <location>
        <position position="1469"/>
    </location>
</feature>
<gene>
    <name evidence="8" type="ORF">HX871_06110</name>
</gene>
<evidence type="ECO:0000256" key="3">
    <source>
        <dbReference type="ARBA" id="ARBA00022614"/>
    </source>
</evidence>
<comment type="caution">
    <text evidence="8">The sequence shown here is derived from an EMBL/GenBank/DDBJ whole genome shotgun (WGS) entry which is preliminary data.</text>
</comment>
<dbReference type="InterPro" id="IPR029487">
    <property type="entry name" value="NEL_dom"/>
</dbReference>
<proteinExistence type="inferred from homology"/>
<evidence type="ECO:0000256" key="5">
    <source>
        <dbReference type="ARBA" id="ARBA00023026"/>
    </source>
</evidence>
<dbReference type="EC" id="2.3.2.27" evidence="2"/>
<evidence type="ECO:0000256" key="1">
    <source>
        <dbReference type="ARBA" id="ARBA00000900"/>
    </source>
</evidence>
<accession>A0ABX2QQ92</accession>
<dbReference type="Gene3D" id="3.80.10.10">
    <property type="entry name" value="Ribonuclease Inhibitor"/>
    <property type="match status" value="1"/>
</dbReference>
<dbReference type="InterPro" id="IPR032675">
    <property type="entry name" value="LRR_dom_sf"/>
</dbReference>
<evidence type="ECO:0000313" key="9">
    <source>
        <dbReference type="Proteomes" id="UP000572863"/>
    </source>
</evidence>
<keyword evidence="6" id="KW-0833">Ubl conjugation pathway</keyword>
<comment type="similarity">
    <text evidence="6">Belongs to the LRR-containing bacterial E3 ligase family.</text>
</comment>
<dbReference type="Proteomes" id="UP000572863">
    <property type="component" value="Unassembled WGS sequence"/>
</dbReference>
<dbReference type="RefSeq" id="WP_177058946.1">
    <property type="nucleotide sequence ID" value="NZ_JACARY010000007.1"/>
</dbReference>
<organism evidence="8 9">
    <name type="scientific">Pseudomonas reactans</name>
    <dbReference type="NCBI Taxonomy" id="117680"/>
    <lineage>
        <taxon>Bacteria</taxon>
        <taxon>Pseudomonadati</taxon>
        <taxon>Pseudomonadota</taxon>
        <taxon>Gammaproteobacteria</taxon>
        <taxon>Pseudomonadales</taxon>
        <taxon>Pseudomonadaceae</taxon>
        <taxon>Pseudomonas</taxon>
    </lineage>
</organism>
<keyword evidence="9" id="KW-1185">Reference proteome</keyword>
<dbReference type="InterPro" id="IPR046673">
    <property type="entry name" value="ToxA_N"/>
</dbReference>
<comment type="catalytic activity">
    <reaction evidence="1">
        <text>S-ubiquitinyl-[E2 ubiquitin-conjugating enzyme]-L-cysteine + [acceptor protein]-L-lysine = [E2 ubiquitin-conjugating enzyme]-L-cysteine + N(6)-ubiquitinyl-[acceptor protein]-L-lysine.</text>
        <dbReference type="EC" id="2.3.2.27"/>
    </reaction>
</comment>
<feature type="domain" description="NEL" evidence="7">
    <location>
        <begin position="1380"/>
        <end position="1727"/>
    </location>
</feature>
<dbReference type="PANTHER" id="PTHR48051">
    <property type="match status" value="1"/>
</dbReference>
<dbReference type="Pfam" id="PF20178">
    <property type="entry name" value="ToxA_N"/>
    <property type="match status" value="1"/>
</dbReference>